<dbReference type="EMBL" id="JAHLPM010000005">
    <property type="protein sequence ID" value="MBU5437836.1"/>
    <property type="molecule type" value="Genomic_DNA"/>
</dbReference>
<organism evidence="3 4">
    <name type="scientific">Tissierella simiarum</name>
    <dbReference type="NCBI Taxonomy" id="2841534"/>
    <lineage>
        <taxon>Bacteria</taxon>
        <taxon>Bacillati</taxon>
        <taxon>Bacillota</taxon>
        <taxon>Tissierellia</taxon>
        <taxon>Tissierellales</taxon>
        <taxon>Tissierellaceae</taxon>
        <taxon>Tissierella</taxon>
    </lineage>
</organism>
<keyword evidence="1" id="KW-1133">Transmembrane helix</keyword>
<sequence length="382" mass="40987">MSTKKIVAILTGIALISFGIGLLSLRYNDNYKYSKHINGNGTINIDADGASVKIGKGGISIKDGENNVNIGIGGINIKDGNESISIGGKNNIFTINSRNLKSRTMDEVKIHNLNEIKSISAASNFVDIKFIPQNRNDVRVHYHGDVVANVIPTLKVEKNLDDLSIKLENPKTNSYTVSQSNLVLEIYVPNTFNGNYNVATATGEIEINNLEGIDFNITSNSGDIDIENIKGKTLALATSSGEIELDGLNFSDEVNLTSSSGDIDMDNLNSPILKTGTSSGNIKIGNFLGDSTITSNSGDIILDFKKTSGNIDIATSSGNIIFKLSNNVNYEIDGITSSGIFESDIPMTINENNDRTFKGKIGTGDKTIKIQTSSGDVTFTKN</sequence>
<accession>A0ABS6E4K2</accession>
<dbReference type="Pfam" id="PF13349">
    <property type="entry name" value="DUF4097"/>
    <property type="match status" value="1"/>
</dbReference>
<dbReference type="InterPro" id="IPR025164">
    <property type="entry name" value="Toastrack_DUF4097"/>
</dbReference>
<evidence type="ECO:0000259" key="2">
    <source>
        <dbReference type="Pfam" id="PF13349"/>
    </source>
</evidence>
<name>A0ABS6E4K2_9FIRM</name>
<protein>
    <submittedName>
        <fullName evidence="3">DUF4097 domain-containing protein</fullName>
    </submittedName>
</protein>
<evidence type="ECO:0000313" key="3">
    <source>
        <dbReference type="EMBL" id="MBU5437836.1"/>
    </source>
</evidence>
<gene>
    <name evidence="3" type="ORF">KQI42_07440</name>
</gene>
<evidence type="ECO:0000256" key="1">
    <source>
        <dbReference type="SAM" id="Phobius"/>
    </source>
</evidence>
<dbReference type="Proteomes" id="UP000749471">
    <property type="component" value="Unassembled WGS sequence"/>
</dbReference>
<keyword evidence="1" id="KW-0472">Membrane</keyword>
<feature type="domain" description="DUF4097" evidence="2">
    <location>
        <begin position="116"/>
        <end position="378"/>
    </location>
</feature>
<comment type="caution">
    <text evidence="3">The sequence shown here is derived from an EMBL/GenBank/DDBJ whole genome shotgun (WGS) entry which is preliminary data.</text>
</comment>
<feature type="transmembrane region" description="Helical" evidence="1">
    <location>
        <begin position="6"/>
        <end position="25"/>
    </location>
</feature>
<keyword evidence="4" id="KW-1185">Reference proteome</keyword>
<keyword evidence="1" id="KW-0812">Transmembrane</keyword>
<reference evidence="3 4" key="1">
    <citation type="submission" date="2021-06" db="EMBL/GenBank/DDBJ databases">
        <authorList>
            <person name="Sun Q."/>
            <person name="Li D."/>
        </authorList>
    </citation>
    <scope>NUCLEOTIDE SEQUENCE [LARGE SCALE GENOMIC DNA]</scope>
    <source>
        <strain evidence="3 4">MSJ-40</strain>
    </source>
</reference>
<proteinExistence type="predicted"/>
<dbReference type="RefSeq" id="WP_216518383.1">
    <property type="nucleotide sequence ID" value="NZ_JAHLPM010000005.1"/>
</dbReference>
<dbReference type="PANTHER" id="PTHR34094:SF1">
    <property type="entry name" value="PROTEIN FAM185A"/>
    <property type="match status" value="1"/>
</dbReference>
<evidence type="ECO:0000313" key="4">
    <source>
        <dbReference type="Proteomes" id="UP000749471"/>
    </source>
</evidence>
<dbReference type="PANTHER" id="PTHR34094">
    <property type="match status" value="1"/>
</dbReference>